<accession>A0A1Y5TYC9</accession>
<name>A0A1Y5TYC9_9RHOB</name>
<proteinExistence type="predicted"/>
<protein>
    <submittedName>
        <fullName evidence="1">Uncharacterized protein</fullName>
    </submittedName>
</protein>
<dbReference type="AlphaFoldDB" id="A0A1Y5TYC9"/>
<evidence type="ECO:0000313" key="2">
    <source>
        <dbReference type="Proteomes" id="UP000193077"/>
    </source>
</evidence>
<dbReference type="EMBL" id="FWFO01000008">
    <property type="protein sequence ID" value="SLN73428.1"/>
    <property type="molecule type" value="Genomic_DNA"/>
</dbReference>
<sequence length="30" mass="3501">MCFLSLTLGVLFADLAFFIFDLRFIELDVM</sequence>
<gene>
    <name evidence="1" type="ORF">TRL7639_04420</name>
</gene>
<keyword evidence="2" id="KW-1185">Reference proteome</keyword>
<dbReference type="Proteomes" id="UP000193077">
    <property type="component" value="Unassembled WGS sequence"/>
</dbReference>
<organism evidence="1 2">
    <name type="scientific">Falsiruegeria litorea R37</name>
    <dbReference type="NCBI Taxonomy" id="1200284"/>
    <lineage>
        <taxon>Bacteria</taxon>
        <taxon>Pseudomonadati</taxon>
        <taxon>Pseudomonadota</taxon>
        <taxon>Alphaproteobacteria</taxon>
        <taxon>Rhodobacterales</taxon>
        <taxon>Roseobacteraceae</taxon>
        <taxon>Falsiruegeria</taxon>
    </lineage>
</organism>
<evidence type="ECO:0000313" key="1">
    <source>
        <dbReference type="EMBL" id="SLN73428.1"/>
    </source>
</evidence>
<reference evidence="1 2" key="1">
    <citation type="submission" date="2017-03" db="EMBL/GenBank/DDBJ databases">
        <authorList>
            <person name="Afonso C.L."/>
            <person name="Miller P.J."/>
            <person name="Scott M.A."/>
            <person name="Spackman E."/>
            <person name="Goraichik I."/>
            <person name="Dimitrov K.M."/>
            <person name="Suarez D.L."/>
            <person name="Swayne D.E."/>
        </authorList>
    </citation>
    <scope>NUCLEOTIDE SEQUENCE [LARGE SCALE GENOMIC DNA]</scope>
    <source>
        <strain evidence="1 2">CECT 7639</strain>
    </source>
</reference>